<dbReference type="PANTHER" id="PTHR10887:SF495">
    <property type="entry name" value="HELICASE SENATAXIN ISOFORM X1-RELATED"/>
    <property type="match status" value="1"/>
</dbReference>
<dbReference type="InterPro" id="IPR041679">
    <property type="entry name" value="DNA2/NAM7-like_C"/>
</dbReference>
<name>A0A1H0NYR1_9ACTN</name>
<dbReference type="GO" id="GO:0004672">
    <property type="term" value="F:protein kinase activity"/>
    <property type="evidence" value="ECO:0007669"/>
    <property type="project" value="InterPro"/>
</dbReference>
<dbReference type="InterPro" id="IPR047187">
    <property type="entry name" value="SF1_C_Upf1"/>
</dbReference>
<dbReference type="GO" id="GO:0004386">
    <property type="term" value="F:helicase activity"/>
    <property type="evidence" value="ECO:0007669"/>
    <property type="project" value="InterPro"/>
</dbReference>
<protein>
    <submittedName>
        <fullName evidence="2">AAA domain-containing protein</fullName>
    </submittedName>
</protein>
<dbReference type="STRING" id="1052260.SAMN05660199_02904"/>
<dbReference type="CDD" id="cd18808">
    <property type="entry name" value="SF1_C_Upf1"/>
    <property type="match status" value="1"/>
</dbReference>
<dbReference type="PROSITE" id="PS50011">
    <property type="entry name" value="PROTEIN_KINASE_DOM"/>
    <property type="match status" value="1"/>
</dbReference>
<dbReference type="InterPro" id="IPR041677">
    <property type="entry name" value="DNA2/NAM7_AAA_11"/>
</dbReference>
<dbReference type="GO" id="GO:0005524">
    <property type="term" value="F:ATP binding"/>
    <property type="evidence" value="ECO:0007669"/>
    <property type="project" value="InterPro"/>
</dbReference>
<dbReference type="Pfam" id="PF13086">
    <property type="entry name" value="AAA_11"/>
    <property type="match status" value="2"/>
</dbReference>
<keyword evidence="3" id="KW-1185">Reference proteome</keyword>
<dbReference type="OrthoDB" id="9757917at2"/>
<dbReference type="SUPFAM" id="SSF52540">
    <property type="entry name" value="P-loop containing nucleoside triphosphate hydrolases"/>
    <property type="match status" value="1"/>
</dbReference>
<dbReference type="InterPro" id="IPR000719">
    <property type="entry name" value="Prot_kinase_dom"/>
</dbReference>
<feature type="domain" description="Protein kinase" evidence="1">
    <location>
        <begin position="1"/>
        <end position="354"/>
    </location>
</feature>
<evidence type="ECO:0000313" key="3">
    <source>
        <dbReference type="Proteomes" id="UP000199088"/>
    </source>
</evidence>
<dbReference type="InterPro" id="IPR045055">
    <property type="entry name" value="DNA2/NAM7-like"/>
</dbReference>
<gene>
    <name evidence="2" type="ORF">SAMN05660199_02904</name>
</gene>
<dbReference type="InterPro" id="IPR011009">
    <property type="entry name" value="Kinase-like_dom_sf"/>
</dbReference>
<evidence type="ECO:0000259" key="1">
    <source>
        <dbReference type="PROSITE" id="PS50011"/>
    </source>
</evidence>
<dbReference type="AlphaFoldDB" id="A0A1H0NYR1"/>
<organism evidence="2 3">
    <name type="scientific">Klenkia soli</name>
    <dbReference type="NCBI Taxonomy" id="1052260"/>
    <lineage>
        <taxon>Bacteria</taxon>
        <taxon>Bacillati</taxon>
        <taxon>Actinomycetota</taxon>
        <taxon>Actinomycetes</taxon>
        <taxon>Geodermatophilales</taxon>
        <taxon>Geodermatophilaceae</taxon>
        <taxon>Klenkia</taxon>
    </lineage>
</organism>
<dbReference type="RefSeq" id="WP_091246497.1">
    <property type="nucleotide sequence ID" value="NZ_FNIR01000009.1"/>
</dbReference>
<proteinExistence type="predicted"/>
<accession>A0A1H0NYR1</accession>
<evidence type="ECO:0000313" key="2">
    <source>
        <dbReference type="EMBL" id="SDO97540.1"/>
    </source>
</evidence>
<dbReference type="Pfam" id="PF13087">
    <property type="entry name" value="AAA_12"/>
    <property type="match status" value="1"/>
</dbReference>
<dbReference type="PANTHER" id="PTHR10887">
    <property type="entry name" value="DNA2/NAM7 HELICASE FAMILY"/>
    <property type="match status" value="1"/>
</dbReference>
<dbReference type="Gene3D" id="1.10.510.10">
    <property type="entry name" value="Transferase(Phosphotransferase) domain 1"/>
    <property type="match status" value="1"/>
</dbReference>
<dbReference type="EMBL" id="FNIR01000009">
    <property type="protein sequence ID" value="SDO97540.1"/>
    <property type="molecule type" value="Genomic_DNA"/>
</dbReference>
<dbReference type="Gene3D" id="3.40.50.300">
    <property type="entry name" value="P-loop containing nucleotide triphosphate hydrolases"/>
    <property type="match status" value="2"/>
</dbReference>
<sequence length="1203" mass="133843">MSKYMHPVDQRLVDDLVRTYLTDSENQVGGHLPRSRQPDQLQGHAVVEGLIYQYPQVLGTDDVNLQLYLGLGNLGLQLWEQEVKVLLRVGGLGHPALPAIVDGGFVEPDGKLAAAGMNDGFGYVRTVAAPSAIEDGGIATLVDHMTQRPAEALRYFWLLADALAILHDARIVHRNVWPGTLQVVRRGGEAPRLQLGRFELSAMVNSLLHGRDPSFRDQIRDLLRAQGLRATAYAPPERLPLIFGGPGTGGDLGGQEGDVFSLGMTVAEWFLGPYDEQFPEDPDEITIRNFQRGVRARLNVSASVPSELARLLGDMVDDVARGRPKMGDVLQRLGRLYDGSVSRFDQRIADLPFLVVFQPSYTDRTLHAWGSIQDPATSPEGREEVTALIQRDLAGAAVITSRDGALKYVQVGDPEDRRRATTVIFGAEYVWFCEKYWRVRGFGSKKFFEEAQVIKYVLRRAEAGFDLTDLRARSPFARTLPMVDVVPDDLGETAWARALDGRPLWSLVLGDAPEALPRRRRELDFLRAVDWLLAYQWARLTSRCYAFSSEPEGTQSQVVVRWDQDRDRDRANKLTALEAKYLSSERLRPGFADFFSAAGDDASGRIMTQVLADDRGRPGEVLAQLPLKDVRLGDQVVLSTPKGERVPATGWIRLAEDAPSRAALLRQAEARIELGDNRILLDQLIGGRSITGRRRRWEPLVQGTLKGEGREAVLDILTQESLFAVQGPPGTGKTEVSSEAVVTYLQREPVNRILVSAQSHDALDNLALRVLRKLGVLDERDRPVERDWVAVRVAQGKGRDRVDPRTAQFGIDEVTDRYIVGISRRLDERLNSIITQPGRLELLVQWRESVARTPFEMRRRLRRSANLVFATCGGSTRRTLVDEGTAEPFDWVVVEEAAKAWPTELALPLVRGLRWTLVGDQAQIGAYARQDVHRFLDSCEADPDAEIRAHWERRESYSTAFELFAGLFDPARVGGATRQLTEQYRMRPAIAEVVSRSFYPRTAAGEQPGAVDGVNLSGTGTLVTRRADTDHLVEFPRTLAGRALVWLDTQGVHQDRGYWSNDAEARVVAQLVRSLRPEPRPAGMPAEGYDLAVLTPYRAQVELLQQRMPERAKEIWTIDSFQGREADVVVVSLVRDTPRAGGSPLGSLGHLADAPRVNVALSRARDLLVIVGRFDHFATSGVPAWESVCREVKTFGAVVPVER</sequence>
<dbReference type="InterPro" id="IPR027417">
    <property type="entry name" value="P-loop_NTPase"/>
</dbReference>
<dbReference type="SUPFAM" id="SSF56112">
    <property type="entry name" value="Protein kinase-like (PK-like)"/>
    <property type="match status" value="1"/>
</dbReference>
<reference evidence="3" key="1">
    <citation type="submission" date="2016-10" db="EMBL/GenBank/DDBJ databases">
        <authorList>
            <person name="Varghese N."/>
            <person name="Submissions S."/>
        </authorList>
    </citation>
    <scope>NUCLEOTIDE SEQUENCE [LARGE SCALE GENOMIC DNA]</scope>
    <source>
        <strain evidence="3">DSM 45843</strain>
    </source>
</reference>
<dbReference type="Proteomes" id="UP000199088">
    <property type="component" value="Unassembled WGS sequence"/>
</dbReference>